<evidence type="ECO:0000313" key="3">
    <source>
        <dbReference type="Proteomes" id="UP000788419"/>
    </source>
</evidence>
<proteinExistence type="predicted"/>
<evidence type="ECO:0000256" key="1">
    <source>
        <dbReference type="SAM" id="SignalP"/>
    </source>
</evidence>
<name>A0ABQ6Z6D1_9GAMM</name>
<feature type="chain" id="PRO_5045357975" evidence="1">
    <location>
        <begin position="25"/>
        <end position="870"/>
    </location>
</feature>
<keyword evidence="3" id="KW-1185">Reference proteome</keyword>
<dbReference type="RefSeq" id="WP_162410551.1">
    <property type="nucleotide sequence ID" value="NZ_PDWN01000009.1"/>
</dbReference>
<gene>
    <name evidence="2" type="ORF">CSC65_10535</name>
</gene>
<evidence type="ECO:0000313" key="2">
    <source>
        <dbReference type="EMBL" id="KAF1694084.1"/>
    </source>
</evidence>
<reference evidence="2 3" key="1">
    <citation type="submission" date="2017-10" db="EMBL/GenBank/DDBJ databases">
        <title>Whole genome sequencing of members of genus Pseudoxanthomonas.</title>
        <authorList>
            <person name="Kumar S."/>
            <person name="Bansal K."/>
            <person name="Kaur A."/>
            <person name="Patil P."/>
            <person name="Sharma S."/>
            <person name="Patil P.B."/>
        </authorList>
    </citation>
    <scope>NUCLEOTIDE SEQUENCE [LARGE SCALE GENOMIC DNA]</scope>
    <source>
        <strain evidence="2 3">DSM 17801</strain>
    </source>
</reference>
<accession>A0ABQ6Z6D1</accession>
<organism evidence="2 3">
    <name type="scientific">Pseudoxanthomonas daejeonensis</name>
    <dbReference type="NCBI Taxonomy" id="266062"/>
    <lineage>
        <taxon>Bacteria</taxon>
        <taxon>Pseudomonadati</taxon>
        <taxon>Pseudomonadota</taxon>
        <taxon>Gammaproteobacteria</taxon>
        <taxon>Lysobacterales</taxon>
        <taxon>Lysobacteraceae</taxon>
        <taxon>Pseudoxanthomonas</taxon>
    </lineage>
</organism>
<dbReference type="EMBL" id="PDWN01000009">
    <property type="protein sequence ID" value="KAF1694084.1"/>
    <property type="molecule type" value="Genomic_DNA"/>
</dbReference>
<protein>
    <submittedName>
        <fullName evidence="2">Uncharacterized protein</fullName>
    </submittedName>
</protein>
<comment type="caution">
    <text evidence="2">The sequence shown here is derived from an EMBL/GenBank/DDBJ whole genome shotgun (WGS) entry which is preliminary data.</text>
</comment>
<feature type="signal peptide" evidence="1">
    <location>
        <begin position="1"/>
        <end position="24"/>
    </location>
</feature>
<dbReference type="PROSITE" id="PS51257">
    <property type="entry name" value="PROKAR_LIPOPROTEIN"/>
    <property type="match status" value="1"/>
</dbReference>
<sequence>MIKGVRAMLLALCMGMLACAGAWAQAPVAADATAEPDAAVWGVYTRLVGKAWESPGRYTISYRWIVPGESLLETATSSTGTVQGTVTVTPGERPGELQAKSSPLPMKWVGRIVDADTIVFQRGAVPKLPYQVKYADGGFVHERVKLANGAVVSSSDSARYELSAADRQRETARLDAERRAARAAEIAAWGTYVDLVGQRWRLDIGSRPRVFEFSWIEPGQRMRVAETYLDNGGAFSTTTISRTQVPSELQVVNERKGLKTTRLARVQADGSLLFPKEGALKPGMRIARRDDGSWVEQQLKGDSSVRMEYVYTALQGAGTHAPVAAAASAAAVPAAGLAVSPAGAPGAAVPAGAPATGNTAGSHPVRVISGTGTINGTFSPGVSGIDRQGNRYDCYLLQTQPGDRWEITTQADDVYVSGLVVPQLAMVQGPDCMAGLQPVAGAKSREAFLTFNRIHSMTAGGGYYWFVPVGVPGRSYTLQVKHKPGKPGGSMAPAGAASIPVPLVAVDTGPAAAVLEDPAWRTERVSAVQAIMARLDQRTLRTQFGWQVEGERAYIQWKQYLWGRKDGVLRIVGGTVTDAGVNQSSEMTDYRLDPAAQVYRTVDSKENNEFLPLDADTLLAIFYGVDANGRPTRKEAMAIKLNPDGSQSYNGSLRYWPSDRDELAALVPDLRTRQARMRADLARERERAAQQLAEQRAQEEASGGSGIGRMLGTLAIATVGAATVGYHGGNAEQIIGGALVGATIANPDSAAASILGATAQELVTGGVSGMGAASSLAGMAGGGGGSYRTRENLALSSCAGFTESNYRQKAVSGGGDQQLYAMCGQAFEYYTMYKRAIAQGYSEADANRTYAAHQQSAEVAAGYLQSHGAD</sequence>
<keyword evidence="1" id="KW-0732">Signal</keyword>
<dbReference type="Proteomes" id="UP000788419">
    <property type="component" value="Unassembled WGS sequence"/>
</dbReference>